<sequence>MTTYDGSIRILDDFKGRFSSTKYEFTKDDANQLMRVSECLEKLEWQRRCAGQLFETETIKVCVAQNRLSEFRNEKLRELVESRRKVQELNREELKTENEELKILKDDVALLLDISKRFAADLQALRTQEMRLTRENEETISALNRGLRNKAASQIELNNTHEAAQNTRIKADGLMKKMETINKELNAQRKQTKRSIVQLEIETANLKEKLDAQNARNEVLRGPYEEAEVTLAEINQKNRLLTNGHEEQKIKITELRKAIARLKDTLASQITENARLSKSKKEVDERLSGMIATHNTILASLEAETKDLKQKKEEATMNTENLRIRQDNLKKDLEEAETQTDKKKSLIVNMLKQTKKVEEDLLNRLAEMGQLEDEIERMEKDAALVKSSSKNLITTYQAQLASMRNQLSAEQKERVESQRKKRQLAREVVDFKAEYNRTLRNAQRQINRAKSKKAELIKEQGILRQNTQYNLQQARELRQYIFDLCKRSEEERREHNENIKESQKNLQRIMDRATETEANILLETPGNEAVLANVKTMSEFYAQLKQAQVDLTHEIRTLNQEALKMNTENERLAKTVEEMIQQQEDVRKDLIDRLEQSITEIRKKEYQIYVAGCRIKTTKIENSRLERAMDHQEDDMRKICNDWEKIMRNKAKVRYRIYQLQQNLMESRDKEVKESRESAGAYEQASGVLQSVFADSQLRREAISHFLEGLFYYIQKVDGYLGNKCDITVR</sequence>
<proteinExistence type="predicted"/>
<protein>
    <recommendedName>
        <fullName evidence="4">Coiled-coil domain-containing protein 39</fullName>
    </recommendedName>
</protein>
<feature type="coiled-coil region" evidence="1">
    <location>
        <begin position="485"/>
        <end position="642"/>
    </location>
</feature>
<dbReference type="PANTHER" id="PTHR35347:SF1">
    <property type="entry name" value="COILED-COIL DOMAIN-CONTAINING PROTEIN 175"/>
    <property type="match status" value="1"/>
</dbReference>
<dbReference type="AlphaFoldDB" id="A0AAV2TT05"/>
<evidence type="ECO:0008006" key="4">
    <source>
        <dbReference type="Google" id="ProtNLM"/>
    </source>
</evidence>
<comment type="caution">
    <text evidence="2">The sequence shown here is derived from an EMBL/GenBank/DDBJ whole genome shotgun (WGS) entry which is preliminary data.</text>
</comment>
<dbReference type="EMBL" id="CAXLJL010000734">
    <property type="protein sequence ID" value="CAL5140512.1"/>
    <property type="molecule type" value="Genomic_DNA"/>
</dbReference>
<organism evidence="2 3">
    <name type="scientific">Calicophoron daubneyi</name>
    <name type="common">Rumen fluke</name>
    <name type="synonym">Paramphistomum daubneyi</name>
    <dbReference type="NCBI Taxonomy" id="300641"/>
    <lineage>
        <taxon>Eukaryota</taxon>
        <taxon>Metazoa</taxon>
        <taxon>Spiralia</taxon>
        <taxon>Lophotrochozoa</taxon>
        <taxon>Platyhelminthes</taxon>
        <taxon>Trematoda</taxon>
        <taxon>Digenea</taxon>
        <taxon>Plagiorchiida</taxon>
        <taxon>Pronocephalata</taxon>
        <taxon>Paramphistomoidea</taxon>
        <taxon>Paramphistomidae</taxon>
        <taxon>Calicophoron</taxon>
    </lineage>
</organism>
<reference evidence="2" key="1">
    <citation type="submission" date="2024-06" db="EMBL/GenBank/DDBJ databases">
        <authorList>
            <person name="Liu X."/>
            <person name="Lenzi L."/>
            <person name="Haldenby T S."/>
            <person name="Uol C."/>
        </authorList>
    </citation>
    <scope>NUCLEOTIDE SEQUENCE</scope>
</reference>
<accession>A0AAV2TT05</accession>
<dbReference type="PANTHER" id="PTHR35347">
    <property type="entry name" value="COILED-COIL DOMAIN-CONTAINING PROTEIN 175"/>
    <property type="match status" value="1"/>
</dbReference>
<evidence type="ECO:0000313" key="2">
    <source>
        <dbReference type="EMBL" id="CAL5140512.1"/>
    </source>
</evidence>
<feature type="coiled-coil region" evidence="1">
    <location>
        <begin position="245"/>
        <end position="459"/>
    </location>
</feature>
<name>A0AAV2TT05_CALDB</name>
<feature type="coiled-coil region" evidence="1">
    <location>
        <begin position="164"/>
        <end position="216"/>
    </location>
</feature>
<feature type="coiled-coil region" evidence="1">
    <location>
        <begin position="72"/>
        <end position="107"/>
    </location>
</feature>
<dbReference type="Proteomes" id="UP001497525">
    <property type="component" value="Unassembled WGS sequence"/>
</dbReference>
<evidence type="ECO:0000256" key="1">
    <source>
        <dbReference type="SAM" id="Coils"/>
    </source>
</evidence>
<keyword evidence="1" id="KW-0175">Coiled coil</keyword>
<dbReference type="InterPro" id="IPR038834">
    <property type="entry name" value="CCDC175"/>
</dbReference>
<evidence type="ECO:0000313" key="3">
    <source>
        <dbReference type="Proteomes" id="UP001497525"/>
    </source>
</evidence>
<gene>
    <name evidence="2" type="ORF">CDAUBV1_LOCUS15826</name>
</gene>